<proteinExistence type="predicted"/>
<evidence type="ECO:0000313" key="3">
    <source>
        <dbReference type="Proteomes" id="UP000636800"/>
    </source>
</evidence>
<dbReference type="EMBL" id="JADCNL010000004">
    <property type="protein sequence ID" value="KAG0485267.1"/>
    <property type="molecule type" value="Genomic_DNA"/>
</dbReference>
<feature type="region of interest" description="Disordered" evidence="1">
    <location>
        <begin position="129"/>
        <end position="164"/>
    </location>
</feature>
<keyword evidence="3" id="KW-1185">Reference proteome</keyword>
<comment type="caution">
    <text evidence="2">The sequence shown here is derived from an EMBL/GenBank/DDBJ whole genome shotgun (WGS) entry which is preliminary data.</text>
</comment>
<reference evidence="2 3" key="1">
    <citation type="journal article" date="2020" name="Nat. Food">
        <title>A phased Vanilla planifolia genome enables genetic improvement of flavour and production.</title>
        <authorList>
            <person name="Hasing T."/>
            <person name="Tang H."/>
            <person name="Brym M."/>
            <person name="Khazi F."/>
            <person name="Huang T."/>
            <person name="Chambers A.H."/>
        </authorList>
    </citation>
    <scope>NUCLEOTIDE SEQUENCE [LARGE SCALE GENOMIC DNA]</scope>
    <source>
        <tissue evidence="2">Leaf</tissue>
    </source>
</reference>
<evidence type="ECO:0000313" key="2">
    <source>
        <dbReference type="EMBL" id="KAG0485267.1"/>
    </source>
</evidence>
<name>A0A835RFI2_VANPL</name>
<sequence length="203" mass="22922">MAVGEFSSEDIERLKICWGPLRSLPDQVSGRKIGLAKERIGLYYLEPSLIARNDLSLSFFSSSNKDAIWLYHLRVARISTSESPVLAETFLVPNNPDPVVESSPIPTSVPHDFPRFSQVYSRRKAIPDSTQVQESNSDPGIETTVRSDFPHQPQPAEIPTNPTNLDLPIALRKRTRECTKRPLYPLFHYVSLNRLSPTHKNSL</sequence>
<dbReference type="AlphaFoldDB" id="A0A835RFI2"/>
<protein>
    <submittedName>
        <fullName evidence="2">Uncharacterized protein</fullName>
    </submittedName>
</protein>
<organism evidence="2 3">
    <name type="scientific">Vanilla planifolia</name>
    <name type="common">Vanilla</name>
    <dbReference type="NCBI Taxonomy" id="51239"/>
    <lineage>
        <taxon>Eukaryota</taxon>
        <taxon>Viridiplantae</taxon>
        <taxon>Streptophyta</taxon>
        <taxon>Embryophyta</taxon>
        <taxon>Tracheophyta</taxon>
        <taxon>Spermatophyta</taxon>
        <taxon>Magnoliopsida</taxon>
        <taxon>Liliopsida</taxon>
        <taxon>Asparagales</taxon>
        <taxon>Orchidaceae</taxon>
        <taxon>Vanilloideae</taxon>
        <taxon>Vanilleae</taxon>
        <taxon>Vanilla</taxon>
    </lineage>
</organism>
<accession>A0A835RFI2</accession>
<gene>
    <name evidence="2" type="ORF">HPP92_009346</name>
</gene>
<dbReference type="OrthoDB" id="439028at2759"/>
<dbReference type="Proteomes" id="UP000636800">
    <property type="component" value="Unassembled WGS sequence"/>
</dbReference>
<feature type="compositionally biased region" description="Polar residues" evidence="1">
    <location>
        <begin position="129"/>
        <end position="138"/>
    </location>
</feature>
<evidence type="ECO:0000256" key="1">
    <source>
        <dbReference type="SAM" id="MobiDB-lite"/>
    </source>
</evidence>